<dbReference type="SMART" id="SM00220">
    <property type="entry name" value="S_TKc"/>
    <property type="match status" value="1"/>
</dbReference>
<feature type="compositionally biased region" description="Low complexity" evidence="1">
    <location>
        <begin position="897"/>
        <end position="907"/>
    </location>
</feature>
<name>A0A317XY46_9BASI</name>
<feature type="region of interest" description="Disordered" evidence="1">
    <location>
        <begin position="124"/>
        <end position="319"/>
    </location>
</feature>
<feature type="compositionally biased region" description="Basic and acidic residues" evidence="1">
    <location>
        <begin position="251"/>
        <end position="274"/>
    </location>
</feature>
<dbReference type="STRING" id="1882483.A0A317XY46"/>
<dbReference type="Proteomes" id="UP000246740">
    <property type="component" value="Unassembled WGS sequence"/>
</dbReference>
<gene>
    <name evidence="3" type="ORF">BCV70DRAFT_214681</name>
</gene>
<feature type="compositionally biased region" description="Polar residues" evidence="1">
    <location>
        <begin position="445"/>
        <end position="459"/>
    </location>
</feature>
<dbReference type="OrthoDB" id="4062651at2759"/>
<dbReference type="GO" id="GO:0004672">
    <property type="term" value="F:protein kinase activity"/>
    <property type="evidence" value="ECO:0007669"/>
    <property type="project" value="InterPro"/>
</dbReference>
<feature type="region of interest" description="Disordered" evidence="1">
    <location>
        <begin position="363"/>
        <end position="428"/>
    </location>
</feature>
<dbReference type="InParanoid" id="A0A317XY46"/>
<feature type="region of interest" description="Disordered" evidence="1">
    <location>
        <begin position="897"/>
        <end position="950"/>
    </location>
</feature>
<protein>
    <recommendedName>
        <fullName evidence="2">Protein kinase domain-containing protein</fullName>
    </recommendedName>
</protein>
<feature type="compositionally biased region" description="Basic and acidic residues" evidence="1">
    <location>
        <begin position="496"/>
        <end position="505"/>
    </location>
</feature>
<dbReference type="PROSITE" id="PS50011">
    <property type="entry name" value="PROTEIN_KINASE_DOM"/>
    <property type="match status" value="1"/>
</dbReference>
<feature type="compositionally biased region" description="Polar residues" evidence="1">
    <location>
        <begin position="908"/>
        <end position="922"/>
    </location>
</feature>
<organism evidence="3 4">
    <name type="scientific">Testicularia cyperi</name>
    <dbReference type="NCBI Taxonomy" id="1882483"/>
    <lineage>
        <taxon>Eukaryota</taxon>
        <taxon>Fungi</taxon>
        <taxon>Dikarya</taxon>
        <taxon>Basidiomycota</taxon>
        <taxon>Ustilaginomycotina</taxon>
        <taxon>Ustilaginomycetes</taxon>
        <taxon>Ustilaginales</taxon>
        <taxon>Anthracoideaceae</taxon>
        <taxon>Testicularia</taxon>
    </lineage>
</organism>
<dbReference type="InterPro" id="IPR000719">
    <property type="entry name" value="Prot_kinase_dom"/>
</dbReference>
<dbReference type="GO" id="GO:0005524">
    <property type="term" value="F:ATP binding"/>
    <property type="evidence" value="ECO:0007669"/>
    <property type="project" value="InterPro"/>
</dbReference>
<dbReference type="SUPFAM" id="SSF56112">
    <property type="entry name" value="Protein kinase-like (PK-like)"/>
    <property type="match status" value="1"/>
</dbReference>
<evidence type="ECO:0000313" key="3">
    <source>
        <dbReference type="EMBL" id="PWZ03225.1"/>
    </source>
</evidence>
<feature type="compositionally biased region" description="Basic residues" evidence="1">
    <location>
        <begin position="275"/>
        <end position="287"/>
    </location>
</feature>
<dbReference type="InterPro" id="IPR011009">
    <property type="entry name" value="Kinase-like_dom_sf"/>
</dbReference>
<feature type="region of interest" description="Disordered" evidence="1">
    <location>
        <begin position="444"/>
        <end position="534"/>
    </location>
</feature>
<dbReference type="AlphaFoldDB" id="A0A317XY46"/>
<accession>A0A317XY46</accession>
<dbReference type="Gene3D" id="1.10.510.10">
    <property type="entry name" value="Transferase(Phosphotransferase) domain 1"/>
    <property type="match status" value="1"/>
</dbReference>
<feature type="region of interest" description="Disordered" evidence="1">
    <location>
        <begin position="1"/>
        <end position="35"/>
    </location>
</feature>
<feature type="compositionally biased region" description="Low complexity" evidence="1">
    <location>
        <begin position="1"/>
        <end position="14"/>
    </location>
</feature>
<reference evidence="3 4" key="1">
    <citation type="journal article" date="2018" name="Mol. Biol. Evol.">
        <title>Broad Genomic Sampling Reveals a Smut Pathogenic Ancestry of the Fungal Clade Ustilaginomycotina.</title>
        <authorList>
            <person name="Kijpornyongpan T."/>
            <person name="Mondo S.J."/>
            <person name="Barry K."/>
            <person name="Sandor L."/>
            <person name="Lee J."/>
            <person name="Lipzen A."/>
            <person name="Pangilinan J."/>
            <person name="LaButti K."/>
            <person name="Hainaut M."/>
            <person name="Henrissat B."/>
            <person name="Grigoriev I.V."/>
            <person name="Spatafora J.W."/>
            <person name="Aime M.C."/>
        </authorList>
    </citation>
    <scope>NUCLEOTIDE SEQUENCE [LARGE SCALE GENOMIC DNA]</scope>
    <source>
        <strain evidence="3 4">MCA 3645</strain>
    </source>
</reference>
<dbReference type="EMBL" id="KZ819188">
    <property type="protein sequence ID" value="PWZ03225.1"/>
    <property type="molecule type" value="Genomic_DNA"/>
</dbReference>
<proteinExistence type="predicted"/>
<evidence type="ECO:0000313" key="4">
    <source>
        <dbReference type="Proteomes" id="UP000246740"/>
    </source>
</evidence>
<keyword evidence="4" id="KW-1185">Reference proteome</keyword>
<evidence type="ECO:0000259" key="2">
    <source>
        <dbReference type="PROSITE" id="PS50011"/>
    </source>
</evidence>
<feature type="compositionally biased region" description="Polar residues" evidence="1">
    <location>
        <begin position="176"/>
        <end position="200"/>
    </location>
</feature>
<evidence type="ECO:0000256" key="1">
    <source>
        <dbReference type="SAM" id="MobiDB-lite"/>
    </source>
</evidence>
<feature type="domain" description="Protein kinase" evidence="2">
    <location>
        <begin position="549"/>
        <end position="854"/>
    </location>
</feature>
<sequence length="1038" mass="112914">MPVAASPAAMSPKSPDNPGAPPNLGRRRFHSGGIGATARVVQNHFPPKDHQGLAEIPDFVPSPAAATSALAARNPIVIRPSGRPGFSAPKAATFFLGKDHERWRRYDRDRLSGFLSWERVASAVSSRGEHRGSRGAFSSFSSESDEDYSDSGTSCRSSRSRSSRLSSGGRSRRPSDATTPPMTPHDSTSGARPRRFSSNGPEAAFLRHETVIGIHTPRRRSSASEHHPALRPLAQIRPPSGQSSKVAVPLSDRERTEREKKQKTTDSRQDEPQRRTRPSRKEKKKSTSSRQKEELKEVAKRKKTEPRLATLDLDEAARPSIRRLRSNLEAAAAAAAATSDVDAQGADEFDEVSELHVSLSDAALDGKGPLSASDLQSLLPLKRESSPRSPLVRTASPRAPPLQLARRKKPQPVEGTLYDETGPYREGAVTDGLSVRLFSTEDPARTSSFDDADLSNSEHPVTKPWGRRGSSSSYDEDVDDQDAVYMQSSPGRRRPKSLDGEEHRPSPRSSFSEATASAVASEYDSGAASSSEPPMVYLITTPDNRVSSAAKLRRWAMDSHGHFYAAMEIKSIEAKLKAADPTSGRVTKDLVDELRETYLEDILDEVQKAETLNPSRTGAVSKLLKTEDDRYVRLEEDYPEEAFFVIAGCEEDELYGVIANIYVQAIRMIAHFHASGWMHGDIKLENLMFDENGELVVIDYENANPYRGIAGGDGQVQLVSYDWIPPEAQPGPYGRRMGPSGDLWALGCNLIRAFALRDGIEDLAIREALLGSGQKAFLDYVKRHTTKTIPPPSQTSLEPPSIVTATDYLSAKASEQAGSSMTDWQPMDAFVYHVDLEPILNGSAEEDVHQHSQIGDSHVSVVSQSDAFNSKAESAESGNVSRGASCCDSCSSATSQSASGATSGAPTPDTSIDPSASSSGVNSPYACSREGSDAGAAASYHHSAQQGPPTPSRLLYRFARSAPELLTWVLSRCVVRSVDQRNFAEAESEGLRLASWFEFHHKDLVEKGRAAVDTAIEMSGSIWVRPRLDDARKSLGLE</sequence>
<dbReference type="Pfam" id="PF00069">
    <property type="entry name" value="Pkinase"/>
    <property type="match status" value="1"/>
</dbReference>